<evidence type="ECO:0000313" key="1">
    <source>
        <dbReference type="EMBL" id="MDQ0892544.1"/>
    </source>
</evidence>
<comment type="caution">
    <text evidence="1">The sequence shown here is derived from an EMBL/GenBank/DDBJ whole genome shotgun (WGS) entry which is preliminary data.</text>
</comment>
<accession>A0ABU0R3A0</accession>
<dbReference type="Proteomes" id="UP001239083">
    <property type="component" value="Unassembled WGS sequence"/>
</dbReference>
<proteinExistence type="predicted"/>
<sequence length="114" mass="12513">MTDPVQRPPMEFAVSLPPEQEVGVFADFANIWHTPNTFVLDFLTVKRPAHASADAATGQPPHAVLESRVAARVRIPPEQIFMLIKALQTQGDQWLAETGRVEPPDAWAPHGPGQ</sequence>
<keyword evidence="2" id="KW-1185">Reference proteome</keyword>
<evidence type="ECO:0000313" key="2">
    <source>
        <dbReference type="Proteomes" id="UP001239083"/>
    </source>
</evidence>
<dbReference type="InterPro" id="IPR021857">
    <property type="entry name" value="DUF3467"/>
</dbReference>
<dbReference type="Pfam" id="PF11950">
    <property type="entry name" value="DUF3467"/>
    <property type="match status" value="1"/>
</dbReference>
<name>A0ABU0R3A0_9MICO</name>
<evidence type="ECO:0008006" key="3">
    <source>
        <dbReference type="Google" id="ProtNLM"/>
    </source>
</evidence>
<reference evidence="1 2" key="1">
    <citation type="submission" date="2023-07" db="EMBL/GenBank/DDBJ databases">
        <title>Comparative genomics of wheat-associated soil bacteria to identify genetic determinants of phenazine resistance.</title>
        <authorList>
            <person name="Mouncey N."/>
        </authorList>
    </citation>
    <scope>NUCLEOTIDE SEQUENCE [LARGE SCALE GENOMIC DNA]</scope>
    <source>
        <strain evidence="1 2">V3I3</strain>
    </source>
</reference>
<organism evidence="1 2">
    <name type="scientific">Agromyces ramosus</name>
    <dbReference type="NCBI Taxonomy" id="33879"/>
    <lineage>
        <taxon>Bacteria</taxon>
        <taxon>Bacillati</taxon>
        <taxon>Actinomycetota</taxon>
        <taxon>Actinomycetes</taxon>
        <taxon>Micrococcales</taxon>
        <taxon>Microbacteriaceae</taxon>
        <taxon>Agromyces</taxon>
    </lineage>
</organism>
<protein>
    <recommendedName>
        <fullName evidence="3">DUF3467 domain-containing protein</fullName>
    </recommendedName>
</protein>
<dbReference type="EMBL" id="JAUSYY010000001">
    <property type="protein sequence ID" value="MDQ0892544.1"/>
    <property type="molecule type" value="Genomic_DNA"/>
</dbReference>
<gene>
    <name evidence="1" type="ORF">QFZ26_000099</name>
</gene>
<dbReference type="RefSeq" id="WP_307038536.1">
    <property type="nucleotide sequence ID" value="NZ_JAUSYY010000001.1"/>
</dbReference>